<gene>
    <name evidence="2" type="ORF">PoB_000336900</name>
</gene>
<dbReference type="AlphaFoldDB" id="A0AAV3Y3R7"/>
<feature type="region of interest" description="Disordered" evidence="1">
    <location>
        <begin position="13"/>
        <end position="49"/>
    </location>
</feature>
<protein>
    <submittedName>
        <fullName evidence="2">Uncharacterized protein</fullName>
    </submittedName>
</protein>
<name>A0AAV3Y3R7_9GAST</name>
<organism evidence="2 3">
    <name type="scientific">Plakobranchus ocellatus</name>
    <dbReference type="NCBI Taxonomy" id="259542"/>
    <lineage>
        <taxon>Eukaryota</taxon>
        <taxon>Metazoa</taxon>
        <taxon>Spiralia</taxon>
        <taxon>Lophotrochozoa</taxon>
        <taxon>Mollusca</taxon>
        <taxon>Gastropoda</taxon>
        <taxon>Heterobranchia</taxon>
        <taxon>Euthyneura</taxon>
        <taxon>Panpulmonata</taxon>
        <taxon>Sacoglossa</taxon>
        <taxon>Placobranchoidea</taxon>
        <taxon>Plakobranchidae</taxon>
        <taxon>Plakobranchus</taxon>
    </lineage>
</organism>
<evidence type="ECO:0000256" key="1">
    <source>
        <dbReference type="SAM" id="MobiDB-lite"/>
    </source>
</evidence>
<reference evidence="2 3" key="1">
    <citation type="journal article" date="2021" name="Elife">
        <title>Chloroplast acquisition without the gene transfer in kleptoplastic sea slugs, Plakobranchus ocellatus.</title>
        <authorList>
            <person name="Maeda T."/>
            <person name="Takahashi S."/>
            <person name="Yoshida T."/>
            <person name="Shimamura S."/>
            <person name="Takaki Y."/>
            <person name="Nagai Y."/>
            <person name="Toyoda A."/>
            <person name="Suzuki Y."/>
            <person name="Arimoto A."/>
            <person name="Ishii H."/>
            <person name="Satoh N."/>
            <person name="Nishiyama T."/>
            <person name="Hasebe M."/>
            <person name="Maruyama T."/>
            <person name="Minagawa J."/>
            <person name="Obokata J."/>
            <person name="Shigenobu S."/>
        </authorList>
    </citation>
    <scope>NUCLEOTIDE SEQUENCE [LARGE SCALE GENOMIC DNA]</scope>
</reference>
<comment type="caution">
    <text evidence="2">The sequence shown here is derived from an EMBL/GenBank/DDBJ whole genome shotgun (WGS) entry which is preliminary data.</text>
</comment>
<proteinExistence type="predicted"/>
<evidence type="ECO:0000313" key="3">
    <source>
        <dbReference type="Proteomes" id="UP000735302"/>
    </source>
</evidence>
<accession>A0AAV3Y3R7</accession>
<dbReference type="Proteomes" id="UP000735302">
    <property type="component" value="Unassembled WGS sequence"/>
</dbReference>
<dbReference type="EMBL" id="BLXT01000427">
    <property type="protein sequence ID" value="GFN76863.1"/>
    <property type="molecule type" value="Genomic_DNA"/>
</dbReference>
<keyword evidence="3" id="KW-1185">Reference proteome</keyword>
<evidence type="ECO:0000313" key="2">
    <source>
        <dbReference type="EMBL" id="GFN76863.1"/>
    </source>
</evidence>
<sequence length="127" mass="13923">MEPDSEAFQRILIGHPSAFRQRAQPAAKPGNEKQGGTEKRRKLPSVSADKMAGRRYNNGEKLHCTCGRGRSVTSNAVTTKECVVGQDWGLVSTWPSVCHIRLGTRVEAHEVKPARVNISLPSPVFTT</sequence>